<dbReference type="InterPro" id="IPR045079">
    <property type="entry name" value="Oxoprolinase-like"/>
</dbReference>
<protein>
    <recommendedName>
        <fullName evidence="6">Hydantoinase</fullName>
    </recommendedName>
</protein>
<dbReference type="InterPro" id="IPR027479">
    <property type="entry name" value="S-Me-THD_N_sf"/>
</dbReference>
<dbReference type="InterPro" id="IPR002821">
    <property type="entry name" value="Hydantoinase_A"/>
</dbReference>
<dbReference type="AlphaFoldDB" id="A0AAJ0DGL1"/>
<evidence type="ECO:0000259" key="2">
    <source>
        <dbReference type="Pfam" id="PF05378"/>
    </source>
</evidence>
<dbReference type="InterPro" id="IPR010318">
    <property type="entry name" value="S-Me-THD_N"/>
</dbReference>
<organism evidence="4 5">
    <name type="scientific">Extremus antarcticus</name>
    <dbReference type="NCBI Taxonomy" id="702011"/>
    <lineage>
        <taxon>Eukaryota</taxon>
        <taxon>Fungi</taxon>
        <taxon>Dikarya</taxon>
        <taxon>Ascomycota</taxon>
        <taxon>Pezizomycotina</taxon>
        <taxon>Dothideomycetes</taxon>
        <taxon>Dothideomycetidae</taxon>
        <taxon>Mycosphaerellales</taxon>
        <taxon>Extremaceae</taxon>
        <taxon>Extremus</taxon>
    </lineage>
</organism>
<accession>A0AAJ0DGL1</accession>
<evidence type="ECO:0008006" key="6">
    <source>
        <dbReference type="Google" id="ProtNLM"/>
    </source>
</evidence>
<dbReference type="SUPFAM" id="SSF160991">
    <property type="entry name" value="CV3147-like"/>
    <property type="match status" value="1"/>
</dbReference>
<sequence>MAIEKAFKVGVDVEGTNTDCVILNPNESDAPNRGIRSAMKTPTTPNVTEGIVKAIEGAISQCEGMSRDSISAVMIGTTSFINAVVQADERSLRKVGVLRICGPYTRENPAFLDFPPILARIMNGHVAYLDGGLESDTREIMKLDEQQVLREKGITDVAVCGVFSQLDLEGLHEARVRRIVLEEIPGADVILSQDVGQLGLLERENATILNTSILKHARKTIRGFKQAITWLGLSCPLFLTQNDGTIIDADVAETTPIKTFNSGPTNSMSGAAYLAGLDTASSDLPNAQVIVADVGGTTCDVCALLPSGFPRQAGTWVEIGGVRCAFAMPEVQSIALGGGTRVEERDGQIHIGPESVGHRLLQDGLVFGNSTLTTTGIVVASNKADIGDSSRVSHVPARVVEQARLKIKHMLEAAIDSMKLTADDCICVMAGGGSIVQMDELKGVGRIIRPQFHDCAKAVGAAIARVSGQIDIVKTLEGLDEDKVVEGVCDEARKRAIDAGADPDKVKITEIENLPLQYVSTRAFRIVVKAAGPLARKALLKGAVSVSRETDNTDIADLITSQHAKSEPKAAKDLFDFIVSPSAYVSVADYRPEVDGNGVWWISEIDCEFLAMGASILACGGGGPGYLCYMAGRDAIRRGKRMSVVDIDTLSEDGWILGNISYGAPTVTLERTPSGTEGMCF</sequence>
<feature type="domain" description="Hydantoinase A/oxoprolinase" evidence="1">
    <location>
        <begin position="203"/>
        <end position="377"/>
    </location>
</feature>
<dbReference type="InterPro" id="IPR008040">
    <property type="entry name" value="Hydant_A_N"/>
</dbReference>
<feature type="domain" description="Hydantoinase/oxoprolinase N-terminal" evidence="2">
    <location>
        <begin position="8"/>
        <end position="183"/>
    </location>
</feature>
<evidence type="ECO:0000259" key="1">
    <source>
        <dbReference type="Pfam" id="PF01968"/>
    </source>
</evidence>
<evidence type="ECO:0000313" key="4">
    <source>
        <dbReference type="EMBL" id="KAK3049748.1"/>
    </source>
</evidence>
<reference evidence="4" key="1">
    <citation type="submission" date="2023-04" db="EMBL/GenBank/DDBJ databases">
        <title>Black Yeasts Isolated from many extreme environments.</title>
        <authorList>
            <person name="Coleine C."/>
            <person name="Stajich J.E."/>
            <person name="Selbmann L."/>
        </authorList>
    </citation>
    <scope>NUCLEOTIDE SEQUENCE</scope>
    <source>
        <strain evidence="4">CCFEE 5312</strain>
    </source>
</reference>
<gene>
    <name evidence="4" type="ORF">LTR09_008924</name>
</gene>
<keyword evidence="5" id="KW-1185">Reference proteome</keyword>
<dbReference type="PANTHER" id="PTHR11365">
    <property type="entry name" value="5-OXOPROLINASE RELATED"/>
    <property type="match status" value="1"/>
</dbReference>
<proteinExistence type="predicted"/>
<name>A0AAJ0DGL1_9PEZI</name>
<dbReference type="Pfam" id="PF05378">
    <property type="entry name" value="Hydant_A_N"/>
    <property type="match status" value="1"/>
</dbReference>
<dbReference type="PANTHER" id="PTHR11365:SF10">
    <property type="entry name" value="HYDANTOINASE_OXOPROLINASE"/>
    <property type="match status" value="1"/>
</dbReference>
<dbReference type="Gene3D" id="3.40.1610.10">
    <property type="entry name" value="CV3147-like domain"/>
    <property type="match status" value="1"/>
</dbReference>
<dbReference type="Pfam" id="PF06032">
    <property type="entry name" value="S-Me-THD_N"/>
    <property type="match status" value="1"/>
</dbReference>
<dbReference type="Proteomes" id="UP001271007">
    <property type="component" value="Unassembled WGS sequence"/>
</dbReference>
<dbReference type="InterPro" id="IPR043129">
    <property type="entry name" value="ATPase_NBD"/>
</dbReference>
<feature type="domain" description="S-Me-THD N-terminal" evidence="3">
    <location>
        <begin position="606"/>
        <end position="678"/>
    </location>
</feature>
<evidence type="ECO:0000313" key="5">
    <source>
        <dbReference type="Proteomes" id="UP001271007"/>
    </source>
</evidence>
<dbReference type="GO" id="GO:0016787">
    <property type="term" value="F:hydrolase activity"/>
    <property type="evidence" value="ECO:0007669"/>
    <property type="project" value="InterPro"/>
</dbReference>
<dbReference type="SUPFAM" id="SSF53067">
    <property type="entry name" value="Actin-like ATPase domain"/>
    <property type="match status" value="1"/>
</dbReference>
<dbReference type="EMBL" id="JAWDJX010000037">
    <property type="protein sequence ID" value="KAK3049748.1"/>
    <property type="molecule type" value="Genomic_DNA"/>
</dbReference>
<dbReference type="Pfam" id="PF01968">
    <property type="entry name" value="Hydantoinase_A"/>
    <property type="match status" value="1"/>
</dbReference>
<comment type="caution">
    <text evidence="4">The sequence shown here is derived from an EMBL/GenBank/DDBJ whole genome shotgun (WGS) entry which is preliminary data.</text>
</comment>
<evidence type="ECO:0000259" key="3">
    <source>
        <dbReference type="Pfam" id="PF06032"/>
    </source>
</evidence>